<dbReference type="Proteomes" id="UP000269573">
    <property type="component" value="Unassembled WGS sequence"/>
</dbReference>
<organism evidence="5 6">
    <name type="scientific">Brevibacillus nitrificans</name>
    <dbReference type="NCBI Taxonomy" id="651560"/>
    <lineage>
        <taxon>Bacteria</taxon>
        <taxon>Bacillati</taxon>
        <taxon>Bacillota</taxon>
        <taxon>Bacilli</taxon>
        <taxon>Bacillales</taxon>
        <taxon>Paenibacillaceae</taxon>
        <taxon>Brevibacillus</taxon>
    </lineage>
</organism>
<keyword evidence="1" id="KW-0805">Transcription regulation</keyword>
<evidence type="ECO:0000313" key="5">
    <source>
        <dbReference type="EMBL" id="RNB80552.1"/>
    </source>
</evidence>
<dbReference type="PROSITE" id="PS01117">
    <property type="entry name" value="HTH_MARR_1"/>
    <property type="match status" value="1"/>
</dbReference>
<name>A0A3M8CXI0_9BACL</name>
<dbReference type="PROSITE" id="PS50995">
    <property type="entry name" value="HTH_MARR_2"/>
    <property type="match status" value="2"/>
</dbReference>
<dbReference type="Pfam" id="PF01047">
    <property type="entry name" value="MarR"/>
    <property type="match status" value="2"/>
</dbReference>
<dbReference type="RefSeq" id="WP_122926063.1">
    <property type="nucleotide sequence ID" value="NZ_RHHU01000017.1"/>
</dbReference>
<sequence length="362" mass="41538">MYQMAHDELLQSVFELQRKMNANLDTYETVSPGIHRTPALLPILISRSHQLSIALLNKHTLSYGLTHVKFSTLLLLFRTRDQQLTMTEISQQKHVTRTNITNLVDALEKDQLVERHKDPNDRRSALIHLTAKGIDLIHQQLQAYWDRQQWMFDGLSGEEQEELLTLLCHLIAALQDKSAEDASVEKLSLTEVAAQVKRMMDSILDSYQTATPGIHRSSAALSILLARAYNLAIFQLNKHTMEMGLSHAKFSTLLLLFRSKGQNLSMTEISQQKNVTKTNITKLIDGLEQDGYVQRMKDPTDRRSSLVQLTDQAKTFIPSQLQDYWDKQKWVFDGLNEEEQEKLLQLLFKLLANLQGKEKAEE</sequence>
<feature type="domain" description="HTH marR-type" evidence="4">
    <location>
        <begin position="6"/>
        <end position="172"/>
    </location>
</feature>
<protein>
    <submittedName>
        <fullName evidence="5">MarR family transcriptional regulator</fullName>
    </submittedName>
</protein>
<dbReference type="PRINTS" id="PR00598">
    <property type="entry name" value="HTHMARR"/>
</dbReference>
<dbReference type="GO" id="GO:0003700">
    <property type="term" value="F:DNA-binding transcription factor activity"/>
    <property type="evidence" value="ECO:0007669"/>
    <property type="project" value="InterPro"/>
</dbReference>
<dbReference type="InterPro" id="IPR000835">
    <property type="entry name" value="HTH_MarR-typ"/>
</dbReference>
<keyword evidence="2" id="KW-0238">DNA-binding</keyword>
<feature type="domain" description="HTH marR-type" evidence="4">
    <location>
        <begin position="218"/>
        <end position="352"/>
    </location>
</feature>
<gene>
    <name evidence="5" type="ORF">EDM59_24810</name>
</gene>
<dbReference type="EMBL" id="RHHU01000017">
    <property type="protein sequence ID" value="RNB80552.1"/>
    <property type="molecule type" value="Genomic_DNA"/>
</dbReference>
<evidence type="ECO:0000256" key="3">
    <source>
        <dbReference type="ARBA" id="ARBA00023163"/>
    </source>
</evidence>
<dbReference type="SUPFAM" id="SSF46785">
    <property type="entry name" value="Winged helix' DNA-binding domain"/>
    <property type="match status" value="2"/>
</dbReference>
<comment type="caution">
    <text evidence="5">The sequence shown here is derived from an EMBL/GenBank/DDBJ whole genome shotgun (WGS) entry which is preliminary data.</text>
</comment>
<evidence type="ECO:0000259" key="4">
    <source>
        <dbReference type="PROSITE" id="PS50995"/>
    </source>
</evidence>
<dbReference type="InterPro" id="IPR023187">
    <property type="entry name" value="Tscrpt_reg_MarR-type_CS"/>
</dbReference>
<accession>A0A3M8CXI0</accession>
<dbReference type="PANTHER" id="PTHR42756:SF1">
    <property type="entry name" value="TRANSCRIPTIONAL REPRESSOR OF EMRAB OPERON"/>
    <property type="match status" value="1"/>
</dbReference>
<reference evidence="5 6" key="1">
    <citation type="submission" date="2018-10" db="EMBL/GenBank/DDBJ databases">
        <title>Phylogenomics of Brevibacillus.</title>
        <authorList>
            <person name="Dunlap C."/>
        </authorList>
    </citation>
    <scope>NUCLEOTIDE SEQUENCE [LARGE SCALE GENOMIC DNA]</scope>
    <source>
        <strain evidence="5 6">JCM 15774</strain>
    </source>
</reference>
<dbReference type="InterPro" id="IPR036390">
    <property type="entry name" value="WH_DNA-bd_sf"/>
</dbReference>
<evidence type="ECO:0000256" key="1">
    <source>
        <dbReference type="ARBA" id="ARBA00023015"/>
    </source>
</evidence>
<keyword evidence="3" id="KW-0804">Transcription</keyword>
<proteinExistence type="predicted"/>
<dbReference type="Gene3D" id="1.10.10.10">
    <property type="entry name" value="Winged helix-like DNA-binding domain superfamily/Winged helix DNA-binding domain"/>
    <property type="match status" value="2"/>
</dbReference>
<dbReference type="InterPro" id="IPR036388">
    <property type="entry name" value="WH-like_DNA-bd_sf"/>
</dbReference>
<dbReference type="SMART" id="SM00347">
    <property type="entry name" value="HTH_MARR"/>
    <property type="match status" value="2"/>
</dbReference>
<evidence type="ECO:0000256" key="2">
    <source>
        <dbReference type="ARBA" id="ARBA00023125"/>
    </source>
</evidence>
<dbReference type="PANTHER" id="PTHR42756">
    <property type="entry name" value="TRANSCRIPTIONAL REGULATOR, MARR"/>
    <property type="match status" value="1"/>
</dbReference>
<dbReference type="GO" id="GO:0003677">
    <property type="term" value="F:DNA binding"/>
    <property type="evidence" value="ECO:0007669"/>
    <property type="project" value="UniProtKB-KW"/>
</dbReference>
<evidence type="ECO:0000313" key="6">
    <source>
        <dbReference type="Proteomes" id="UP000269573"/>
    </source>
</evidence>
<keyword evidence="6" id="KW-1185">Reference proteome</keyword>
<dbReference type="AlphaFoldDB" id="A0A3M8CXI0"/>